<name>A0ABN6Q1N6_NOSCO</name>
<dbReference type="EMBL" id="AP025732">
    <property type="protein sequence ID" value="BDI17485.1"/>
    <property type="molecule type" value="Genomic_DNA"/>
</dbReference>
<reference evidence="6" key="1">
    <citation type="submission" date="2022-04" db="EMBL/GenBank/DDBJ databases">
        <title>Complete genome sequence of a cyanobacterium, Nostoc sp. SO-36, isolated in Antarctica.</title>
        <authorList>
            <person name="Kanesaki Y."/>
            <person name="Effendi D."/>
            <person name="Sakamoto T."/>
            <person name="Ohtani S."/>
            <person name="Awai K."/>
        </authorList>
    </citation>
    <scope>NUCLEOTIDE SEQUENCE</scope>
    <source>
        <strain evidence="6">SO-36</strain>
    </source>
</reference>
<dbReference type="InterPro" id="IPR045618">
    <property type="entry name" value="DUF6444"/>
</dbReference>
<dbReference type="InterPro" id="IPR004291">
    <property type="entry name" value="Transposase_IS66_central"/>
</dbReference>
<sequence length="234" mass="25881">MSPEEKDQKIERLELEVKALLERIAELERSLGLDSQTSSKPPASDGLKKSNQIRTKSLREKGKRPSGGQIGHPGQTLKQVLEPEKIVEHPTPCSCPGCGSDIGDVGIKKIIKRQVFDIPAPRIIVTEHRVAVKECPECKTLLQGSFPESVTAPVQYGARIRAVAAYLNHQHFIPEDRLSEVLLDLFGCRMTPGTIAKTTLTLAQIIEPVVAEMASEVKAAAVKHLDETFFEDWW</sequence>
<feature type="domain" description="Transposase IS66 central" evidence="2">
    <location>
        <begin position="154"/>
        <end position="229"/>
    </location>
</feature>
<proteinExistence type="predicted"/>
<organism evidence="6 10">
    <name type="scientific">Nostoc cf. commune SO-36</name>
    <dbReference type="NCBI Taxonomy" id="449208"/>
    <lineage>
        <taxon>Bacteria</taxon>
        <taxon>Bacillati</taxon>
        <taxon>Cyanobacteriota</taxon>
        <taxon>Cyanophyceae</taxon>
        <taxon>Nostocales</taxon>
        <taxon>Nostocaceae</taxon>
        <taxon>Nostoc</taxon>
    </lineage>
</organism>
<evidence type="ECO:0000313" key="6">
    <source>
        <dbReference type="EMBL" id="BDI15724.1"/>
    </source>
</evidence>
<dbReference type="PANTHER" id="PTHR33678">
    <property type="entry name" value="BLL1576 PROTEIN"/>
    <property type="match status" value="1"/>
</dbReference>
<evidence type="ECO:0008006" key="11">
    <source>
        <dbReference type="Google" id="ProtNLM"/>
    </source>
</evidence>
<dbReference type="Proteomes" id="UP001055453">
    <property type="component" value="Chromosome"/>
</dbReference>
<evidence type="ECO:0000259" key="2">
    <source>
        <dbReference type="Pfam" id="PF03050"/>
    </source>
</evidence>
<dbReference type="EMBL" id="AP025732">
    <property type="protein sequence ID" value="BDI15724.1"/>
    <property type="molecule type" value="Genomic_DNA"/>
</dbReference>
<dbReference type="Pfam" id="PF20042">
    <property type="entry name" value="DUF6444"/>
    <property type="match status" value="1"/>
</dbReference>
<protein>
    <recommendedName>
        <fullName evidence="11">Transposase</fullName>
    </recommendedName>
</protein>
<gene>
    <name evidence="5" type="ORF">ANSO36C_10010</name>
    <name evidence="6" type="ORF">ANSO36C_15260</name>
    <name evidence="7" type="ORF">ANSO36C_32870</name>
    <name evidence="8" type="ORF">ANSO36C_35250</name>
    <name evidence="9" type="ORF">ANSO36C_59440</name>
</gene>
<dbReference type="InterPro" id="IPR052344">
    <property type="entry name" value="Transposase-related"/>
</dbReference>
<evidence type="ECO:0000256" key="1">
    <source>
        <dbReference type="SAM" id="MobiDB-lite"/>
    </source>
</evidence>
<dbReference type="Pfam" id="PF03050">
    <property type="entry name" value="DDE_Tnp_IS66"/>
    <property type="match status" value="1"/>
</dbReference>
<evidence type="ECO:0000313" key="7">
    <source>
        <dbReference type="EMBL" id="BDI17485.1"/>
    </source>
</evidence>
<dbReference type="InterPro" id="IPR024474">
    <property type="entry name" value="Znf_dom_IS66"/>
</dbReference>
<evidence type="ECO:0000313" key="5">
    <source>
        <dbReference type="EMBL" id="BDI15199.1"/>
    </source>
</evidence>
<feature type="domain" description="DUF6444" evidence="4">
    <location>
        <begin position="4"/>
        <end position="76"/>
    </location>
</feature>
<feature type="region of interest" description="Disordered" evidence="1">
    <location>
        <begin position="30"/>
        <end position="76"/>
    </location>
</feature>
<evidence type="ECO:0000259" key="4">
    <source>
        <dbReference type="Pfam" id="PF20042"/>
    </source>
</evidence>
<dbReference type="EMBL" id="AP025732">
    <property type="protein sequence ID" value="BDI20142.1"/>
    <property type="molecule type" value="Genomic_DNA"/>
</dbReference>
<dbReference type="Pfam" id="PF13005">
    <property type="entry name" value="zf-IS66"/>
    <property type="match status" value="1"/>
</dbReference>
<evidence type="ECO:0000313" key="9">
    <source>
        <dbReference type="EMBL" id="BDI20142.1"/>
    </source>
</evidence>
<feature type="domain" description="Transposase IS66 zinc-finger binding" evidence="3">
    <location>
        <begin position="92"/>
        <end position="138"/>
    </location>
</feature>
<accession>A0ABN6Q1N6</accession>
<dbReference type="EMBL" id="AP025732">
    <property type="protein sequence ID" value="BDI17723.1"/>
    <property type="molecule type" value="Genomic_DNA"/>
</dbReference>
<dbReference type="EMBL" id="AP025732">
    <property type="protein sequence ID" value="BDI15199.1"/>
    <property type="molecule type" value="Genomic_DNA"/>
</dbReference>
<evidence type="ECO:0000313" key="8">
    <source>
        <dbReference type="EMBL" id="BDI17723.1"/>
    </source>
</evidence>
<dbReference type="PANTHER" id="PTHR33678:SF1">
    <property type="entry name" value="BLL1576 PROTEIN"/>
    <property type="match status" value="1"/>
</dbReference>
<keyword evidence="10" id="KW-1185">Reference proteome</keyword>
<evidence type="ECO:0000259" key="3">
    <source>
        <dbReference type="Pfam" id="PF13005"/>
    </source>
</evidence>
<dbReference type="RefSeq" id="WP_251955366.1">
    <property type="nucleotide sequence ID" value="NZ_AP025732.1"/>
</dbReference>
<evidence type="ECO:0000313" key="10">
    <source>
        <dbReference type="Proteomes" id="UP001055453"/>
    </source>
</evidence>